<evidence type="ECO:0000313" key="9">
    <source>
        <dbReference type="Proteomes" id="UP000199413"/>
    </source>
</evidence>
<dbReference type="Gene3D" id="2.30.120.10">
    <property type="match status" value="1"/>
</dbReference>
<accession>A0A1C6SM89</accession>
<gene>
    <name evidence="8" type="ORF">GA0070624_4092</name>
</gene>
<proteinExistence type="inferred from homology"/>
<keyword evidence="7" id="KW-1133">Transmembrane helix</keyword>
<comment type="cofactor">
    <cofactor evidence="5">
        <name>Ca(2+)</name>
        <dbReference type="ChEBI" id="CHEBI:29108"/>
    </cofactor>
    <text evidence="5">Binds 1 Ca(2+) ion per dimer.</text>
</comment>
<dbReference type="GO" id="GO:0017000">
    <property type="term" value="P:antibiotic biosynthetic process"/>
    <property type="evidence" value="ECO:0007669"/>
    <property type="project" value="InterPro"/>
</dbReference>
<comment type="similarity">
    <text evidence="1">Belongs to the peptidase S45 family.</text>
</comment>
<dbReference type="PANTHER" id="PTHR34218">
    <property type="entry name" value="PEPTIDASE S45 PENICILLIN AMIDASE"/>
    <property type="match status" value="1"/>
</dbReference>
<dbReference type="InterPro" id="IPR043147">
    <property type="entry name" value="Penicillin_amidase_A-knob"/>
</dbReference>
<feature type="transmembrane region" description="Helical" evidence="7">
    <location>
        <begin position="23"/>
        <end position="46"/>
    </location>
</feature>
<dbReference type="CDD" id="cd03747">
    <property type="entry name" value="Ntn_PGA_like"/>
    <property type="match status" value="1"/>
</dbReference>
<feature type="binding site" evidence="5">
    <location>
        <position position="395"/>
    </location>
    <ligand>
        <name>Ca(2+)</name>
        <dbReference type="ChEBI" id="CHEBI:29108"/>
    </ligand>
</feature>
<dbReference type="GO" id="GO:0016811">
    <property type="term" value="F:hydrolase activity, acting on carbon-nitrogen (but not peptide) bonds, in linear amides"/>
    <property type="evidence" value="ECO:0007669"/>
    <property type="project" value="InterPro"/>
</dbReference>
<feature type="compositionally biased region" description="Gly residues" evidence="6">
    <location>
        <begin position="278"/>
        <end position="291"/>
    </location>
</feature>
<dbReference type="GO" id="GO:0046872">
    <property type="term" value="F:metal ion binding"/>
    <property type="evidence" value="ECO:0007669"/>
    <property type="project" value="UniProtKB-KW"/>
</dbReference>
<dbReference type="AlphaFoldDB" id="A0A1C6SM89"/>
<evidence type="ECO:0000256" key="7">
    <source>
        <dbReference type="SAM" id="Phobius"/>
    </source>
</evidence>
<evidence type="ECO:0000256" key="6">
    <source>
        <dbReference type="SAM" id="MobiDB-lite"/>
    </source>
</evidence>
<organism evidence="8 9">
    <name type="scientific">Micromonospora rhizosphaerae</name>
    <dbReference type="NCBI Taxonomy" id="568872"/>
    <lineage>
        <taxon>Bacteria</taxon>
        <taxon>Bacillati</taxon>
        <taxon>Actinomycetota</taxon>
        <taxon>Actinomycetes</taxon>
        <taxon>Micromonosporales</taxon>
        <taxon>Micromonosporaceae</taxon>
        <taxon>Micromonospora</taxon>
    </lineage>
</organism>
<dbReference type="InterPro" id="IPR023343">
    <property type="entry name" value="Penicillin_amidase_dom1"/>
</dbReference>
<dbReference type="PANTHER" id="PTHR34218:SF4">
    <property type="entry name" value="ACYL-HOMOSERINE LACTONE ACYLASE QUIP"/>
    <property type="match status" value="1"/>
</dbReference>
<evidence type="ECO:0000313" key="8">
    <source>
        <dbReference type="EMBL" id="SCL30517.1"/>
    </source>
</evidence>
<dbReference type="InterPro" id="IPR014395">
    <property type="entry name" value="Pen/GL7ACA/AHL_acylase"/>
</dbReference>
<dbReference type="InterPro" id="IPR043146">
    <property type="entry name" value="Penicillin_amidase_N_B-knob"/>
</dbReference>
<dbReference type="InterPro" id="IPR029055">
    <property type="entry name" value="Ntn_hydrolases_N"/>
</dbReference>
<keyword evidence="3" id="KW-0865">Zymogen</keyword>
<dbReference type="Gene3D" id="1.10.1400.10">
    <property type="match status" value="1"/>
</dbReference>
<dbReference type="InterPro" id="IPR002692">
    <property type="entry name" value="S45"/>
</dbReference>
<keyword evidence="5" id="KW-0479">Metal-binding</keyword>
<dbReference type="Gene3D" id="1.10.439.10">
    <property type="entry name" value="Penicillin Amidohydrolase, domain 1"/>
    <property type="match status" value="1"/>
</dbReference>
<evidence type="ECO:0000256" key="5">
    <source>
        <dbReference type="PIRSR" id="PIRSR001227-2"/>
    </source>
</evidence>
<evidence type="ECO:0000256" key="1">
    <source>
        <dbReference type="ARBA" id="ARBA00006586"/>
    </source>
</evidence>
<reference evidence="9" key="1">
    <citation type="submission" date="2016-06" db="EMBL/GenBank/DDBJ databases">
        <authorList>
            <person name="Varghese N."/>
            <person name="Submissions Spin"/>
        </authorList>
    </citation>
    <scope>NUCLEOTIDE SEQUENCE [LARGE SCALE GENOMIC DNA]</scope>
    <source>
        <strain evidence="9">DSM 45431</strain>
    </source>
</reference>
<dbReference type="EMBL" id="FMHV01000002">
    <property type="protein sequence ID" value="SCL30517.1"/>
    <property type="molecule type" value="Genomic_DNA"/>
</dbReference>
<protein>
    <submittedName>
        <fullName evidence="8">Penicillin amidase</fullName>
    </submittedName>
</protein>
<dbReference type="PIRSF" id="PIRSF001227">
    <property type="entry name" value="Pen_acylase"/>
    <property type="match status" value="1"/>
</dbReference>
<evidence type="ECO:0000256" key="3">
    <source>
        <dbReference type="ARBA" id="ARBA00023145"/>
    </source>
</evidence>
<feature type="binding site" evidence="5">
    <location>
        <position position="213"/>
    </location>
    <ligand>
        <name>Ca(2+)</name>
        <dbReference type="ChEBI" id="CHEBI:29108"/>
    </ligand>
</feature>
<keyword evidence="7" id="KW-0472">Membrane</keyword>
<dbReference type="Proteomes" id="UP000199413">
    <property type="component" value="Unassembled WGS sequence"/>
</dbReference>
<name>A0A1C6SM89_9ACTN</name>
<dbReference type="SUPFAM" id="SSF56235">
    <property type="entry name" value="N-terminal nucleophile aminohydrolases (Ntn hydrolases)"/>
    <property type="match status" value="1"/>
</dbReference>
<keyword evidence="5" id="KW-0106">Calcium</keyword>
<evidence type="ECO:0000256" key="4">
    <source>
        <dbReference type="PIRSR" id="PIRSR001227-1"/>
    </source>
</evidence>
<feature type="region of interest" description="Disordered" evidence="6">
    <location>
        <begin position="459"/>
        <end position="485"/>
    </location>
</feature>
<sequence length="911" mass="98729">MDTALRSRDVNPVRISWSRVRKIALWTMAVLLVLVLVLAIAAVWAVRRSFPQHDGTLRLPGLSAPVTVHRDGHGIPQVYAKTADDLFRAQGYLHAQDRFWEMDFRRHVTGGRLAELFGESQVETDIYLRTMGWRRVAEQEWQLLAPDTKRYLQAYADGVNAWLADHDGGRASLEYTVLGLQNPDYAIEKWSPVDSLAWLKAMAWDLRGNMETEITRAALLAAGLTRRQVEELYPAYPYDRNSPIVTGGGIVAGAFDQHAVAPKPPVPPTPPTAPVTAGTGGGGTGGGGAGGAAATTQTIKAMGDGLSRLPIMLGNGGQGIGSNSWVIGGGLTATGKPILANDPHLSPSMPGIWYQMGLHCECAFDVAGFTFSGVPGVVIGHNARIAWGFTNLDPDVTDLYLERVDGDRVQVDGEWRPLETRAETIKVAGGKDMSITVRTSGHGPLLSDASASLRDIGVKPPVNPAGSPAPVAATPQLSPAHATNAGSDRRDGYAIALSWTALRPGRTADALFALNAAANWTAFRAAAALFEVPAQNIVYADVDGNIGYQSPGRIPVRGRGDGRWMAPGWDSAYDWKGFIPFAELPSVFNPADGYLVTANQAVVGPAYQRFLTSDWSYGYRSQRIRDMIGSARDRKITVADVQRMQFDNRNGFAPTLVPAVVDALDAADPSDSARVAATELWKEWDFQQPAEGDAGSAEGRSSAAAAYYNAIWRHLLADTFDELPAGNRPDGGDRWYEVVRGLLAQPGSPWWDRRDTPGVERRDDILRSAATDAAEELRRDQGDRPADWRWGRMHTLTVRNQTFGKSGIGPIEWLFNADPVGVSGGDAIVNATGWNAAAGYEVDAVPSMRMIVDLSNLDASRWIQLTGNSGHAFHPNYDDQFELWRTGRTLPMRWDRTAIAAGAAQTLTLKP</sequence>
<keyword evidence="2" id="KW-0378">Hydrolase</keyword>
<feature type="compositionally biased region" description="Pro residues" evidence="6">
    <location>
        <begin position="263"/>
        <end position="273"/>
    </location>
</feature>
<dbReference type="Pfam" id="PF01804">
    <property type="entry name" value="Penicil_amidase"/>
    <property type="match status" value="1"/>
</dbReference>
<keyword evidence="7" id="KW-0812">Transmembrane</keyword>
<keyword evidence="9" id="KW-1185">Reference proteome</keyword>
<evidence type="ECO:0000256" key="2">
    <source>
        <dbReference type="ARBA" id="ARBA00022801"/>
    </source>
</evidence>
<dbReference type="STRING" id="568872.GA0070624_4092"/>
<feature type="active site" description="Nucleophile" evidence="4">
    <location>
        <position position="322"/>
    </location>
</feature>
<feature type="binding site" evidence="5">
    <location>
        <position position="398"/>
    </location>
    <ligand>
        <name>Ca(2+)</name>
        <dbReference type="ChEBI" id="CHEBI:29108"/>
    </ligand>
</feature>
<feature type="region of interest" description="Disordered" evidence="6">
    <location>
        <begin position="263"/>
        <end position="292"/>
    </location>
</feature>
<dbReference type="Gene3D" id="3.60.20.10">
    <property type="entry name" value="Glutamine Phosphoribosylpyrophosphate, subunit 1, domain 1"/>
    <property type="match status" value="1"/>
</dbReference>